<dbReference type="NCBIfam" id="TIGR00309">
    <property type="entry name" value="V_ATPase_subD"/>
    <property type="match status" value="1"/>
</dbReference>
<dbReference type="Pfam" id="PF01813">
    <property type="entry name" value="ATP-synt_D"/>
    <property type="match status" value="1"/>
</dbReference>
<keyword evidence="4" id="KW-0375">Hydrogen ion transport</keyword>
<protein>
    <recommendedName>
        <fullName evidence="4">A-type ATP synthase subunit D</fullName>
    </recommendedName>
</protein>
<comment type="similarity">
    <text evidence="1 4">Belongs to the V-ATPase D subunit family.</text>
</comment>
<keyword evidence="4" id="KW-0066">ATP synthesis</keyword>
<accession>A0ABY6HZV3</accession>
<gene>
    <name evidence="4" type="primary">atpD</name>
    <name evidence="5" type="ORF">NEF87_004142</name>
</gene>
<dbReference type="Proteomes" id="UP001208689">
    <property type="component" value="Chromosome"/>
</dbReference>
<evidence type="ECO:0000313" key="5">
    <source>
        <dbReference type="EMBL" id="UYP47857.1"/>
    </source>
</evidence>
<sequence>MSFQNVKPTKPELDRLKKKRQFSVRGENLLEIKREQLLNSLKTILDKNFSIRSEMRSEILKDMDLLEKTYETIGKRKVDRISRLNEVTLKTSVEINYIHEMGIDVPKLELHFQDKPLPSYSYGDTTLHLDILLKRLKTTLGRLIEIAEVDSMMYRLAEDNKKIQRRIDALDDIIIPQLDGNIHTIEEILNDEEREEFIRMKKIKEFLEDDEAEKKAKSD</sequence>
<evidence type="ECO:0000256" key="1">
    <source>
        <dbReference type="ARBA" id="ARBA00005850"/>
    </source>
</evidence>
<comment type="subunit">
    <text evidence="4">Has multiple subunits with at least A(3), B(3), C, D, E, F, H, I and proteolipid K(x).</text>
</comment>
<evidence type="ECO:0000256" key="4">
    <source>
        <dbReference type="HAMAP-Rule" id="MF_00271"/>
    </source>
</evidence>
<evidence type="ECO:0000313" key="6">
    <source>
        <dbReference type="Proteomes" id="UP001208689"/>
    </source>
</evidence>
<keyword evidence="2 4" id="KW-0813">Transport</keyword>
<dbReference type="HAMAP" id="MF_00271">
    <property type="entry name" value="ATP_synth_D_arch"/>
    <property type="match status" value="1"/>
</dbReference>
<keyword evidence="6" id="KW-1185">Reference proteome</keyword>
<evidence type="ECO:0000256" key="2">
    <source>
        <dbReference type="ARBA" id="ARBA00022448"/>
    </source>
</evidence>
<name>A0ABY6HZV3_9ARCH</name>
<proteinExistence type="inferred from homology"/>
<evidence type="ECO:0000256" key="3">
    <source>
        <dbReference type="ARBA" id="ARBA00023065"/>
    </source>
</evidence>
<dbReference type="InterPro" id="IPR002699">
    <property type="entry name" value="V_ATPase_D"/>
</dbReference>
<keyword evidence="3 4" id="KW-0406">Ion transport</keyword>
<keyword evidence="4" id="KW-0472">Membrane</keyword>
<reference evidence="5" key="1">
    <citation type="submission" date="2022-09" db="EMBL/GenBank/DDBJ databases">
        <title>Actin cytoskeleton and complex cell architecture in an #Asgard archaeon.</title>
        <authorList>
            <person name="Ponce Toledo R.I."/>
            <person name="Schleper C."/>
            <person name="Rodrigues Oliveira T."/>
            <person name="Wollweber F."/>
            <person name="Xu J."/>
            <person name="Rittmann S."/>
            <person name="Klingl A."/>
            <person name="Pilhofer M."/>
        </authorList>
    </citation>
    <scope>NUCLEOTIDE SEQUENCE</scope>
    <source>
        <strain evidence="5">B-35</strain>
    </source>
</reference>
<dbReference type="PANTHER" id="PTHR11671">
    <property type="entry name" value="V-TYPE ATP SYNTHASE SUBUNIT D"/>
    <property type="match status" value="1"/>
</dbReference>
<comment type="function">
    <text evidence="4">Component of the A-type ATP synthase that produces ATP from ADP in the presence of a proton gradient across the membrane.</text>
</comment>
<keyword evidence="4" id="KW-1003">Cell membrane</keyword>
<dbReference type="EMBL" id="CP104013">
    <property type="protein sequence ID" value="UYP47857.1"/>
    <property type="molecule type" value="Genomic_DNA"/>
</dbReference>
<dbReference type="Gene3D" id="1.10.287.3240">
    <property type="match status" value="1"/>
</dbReference>
<organism evidence="5 6">
    <name type="scientific">Candidatus Lokiarchaeum ossiferum</name>
    <dbReference type="NCBI Taxonomy" id="2951803"/>
    <lineage>
        <taxon>Archaea</taxon>
        <taxon>Promethearchaeati</taxon>
        <taxon>Promethearchaeota</taxon>
        <taxon>Promethearchaeia</taxon>
        <taxon>Promethearchaeales</taxon>
        <taxon>Promethearchaeaceae</taxon>
        <taxon>Candidatus Lokiarchaeum</taxon>
    </lineage>
</organism>
<comment type="subcellular location">
    <subcellularLocation>
        <location evidence="4">Cell membrane</location>
        <topology evidence="4">Peripheral membrane protein</topology>
    </subcellularLocation>
</comment>